<keyword evidence="2" id="KW-0378">Hydrolase</keyword>
<proteinExistence type="predicted"/>
<evidence type="ECO:0000256" key="1">
    <source>
        <dbReference type="SAM" id="MobiDB-lite"/>
    </source>
</evidence>
<gene>
    <name evidence="2" type="ORF">ACFQ4H_29905</name>
</gene>
<reference evidence="3" key="1">
    <citation type="journal article" date="2019" name="Int. J. Syst. Evol. Microbiol.">
        <title>The Global Catalogue of Microorganisms (GCM) 10K type strain sequencing project: providing services to taxonomists for standard genome sequencing and annotation.</title>
        <authorList>
            <consortium name="The Broad Institute Genomics Platform"/>
            <consortium name="The Broad Institute Genome Sequencing Center for Infectious Disease"/>
            <person name="Wu L."/>
            <person name="Ma J."/>
        </authorList>
    </citation>
    <scope>NUCLEOTIDE SEQUENCE [LARGE SCALE GENOMIC DNA]</scope>
    <source>
        <strain evidence="3">JCM 31037</strain>
    </source>
</reference>
<dbReference type="Proteomes" id="UP001597260">
    <property type="component" value="Unassembled WGS sequence"/>
</dbReference>
<protein>
    <submittedName>
        <fullName evidence="2">Bifunctional 3'-5' exonuclease/DNA polymerase</fullName>
    </submittedName>
</protein>
<dbReference type="GO" id="GO:0004527">
    <property type="term" value="F:exonuclease activity"/>
    <property type="evidence" value="ECO:0007669"/>
    <property type="project" value="UniProtKB-KW"/>
</dbReference>
<feature type="region of interest" description="Disordered" evidence="1">
    <location>
        <begin position="1"/>
        <end position="24"/>
    </location>
</feature>
<comment type="caution">
    <text evidence="2">The sequence shown here is derived from an EMBL/GenBank/DDBJ whole genome shotgun (WGS) entry which is preliminary data.</text>
</comment>
<sequence length="102" mass="11032">MPDEGDGGWLRPLQADGRPAGPAESVTDLVAAVGERERREPSRWVWPATSETYPALLRAGVRVDRCHDVELTESLLLGHAGRWGEPRALAAAWARLTGAPVP</sequence>
<keyword evidence="2" id="KW-0540">Nuclease</keyword>
<keyword evidence="3" id="KW-1185">Reference proteome</keyword>
<organism evidence="2 3">
    <name type="scientific">Micromonospora sonneratiae</name>
    <dbReference type="NCBI Taxonomy" id="1184706"/>
    <lineage>
        <taxon>Bacteria</taxon>
        <taxon>Bacillati</taxon>
        <taxon>Actinomycetota</taxon>
        <taxon>Actinomycetes</taxon>
        <taxon>Micromonosporales</taxon>
        <taxon>Micromonosporaceae</taxon>
        <taxon>Micromonospora</taxon>
    </lineage>
</organism>
<feature type="non-terminal residue" evidence="2">
    <location>
        <position position="102"/>
    </location>
</feature>
<name>A0ABW3YPD8_9ACTN</name>
<evidence type="ECO:0000313" key="3">
    <source>
        <dbReference type="Proteomes" id="UP001597260"/>
    </source>
</evidence>
<evidence type="ECO:0000313" key="2">
    <source>
        <dbReference type="EMBL" id="MFD1325307.1"/>
    </source>
</evidence>
<dbReference type="EMBL" id="JBHTMP010000074">
    <property type="protein sequence ID" value="MFD1325307.1"/>
    <property type="molecule type" value="Genomic_DNA"/>
</dbReference>
<accession>A0ABW3YPD8</accession>
<keyword evidence="2" id="KW-0269">Exonuclease</keyword>